<evidence type="ECO:0000313" key="2">
    <source>
        <dbReference type="EMBL" id="AXG66781.1"/>
    </source>
</evidence>
<evidence type="ECO:0000259" key="1">
    <source>
        <dbReference type="Pfam" id="PF04266"/>
    </source>
</evidence>
<gene>
    <name evidence="2" type="ORF">JA29_055</name>
</gene>
<sequence length="133" mass="15205">MKALSVKQPYAWLLANGFKDIENRSWHTKMRGDVLIHASKGMTRKEYAEAKELCDQLSVKIPAFEDLDRGCIVGSMEIFDSVNESDSPWYFGQVGFCVRKARPCKPIPMKGKLNFFETGIAKGDLKWIRRTTK</sequence>
<dbReference type="Pfam" id="PF04266">
    <property type="entry name" value="ASCH"/>
    <property type="match status" value="1"/>
</dbReference>
<protein>
    <submittedName>
        <fullName evidence="2">Putative ASCH domain-containing protein</fullName>
    </submittedName>
</protein>
<name>A0A384ZX17_9CAUD</name>
<accession>A0A384ZX17</accession>
<evidence type="ECO:0000313" key="3">
    <source>
        <dbReference type="Proteomes" id="UP000263326"/>
    </source>
</evidence>
<proteinExistence type="predicted"/>
<dbReference type="Proteomes" id="UP000263326">
    <property type="component" value="Segment"/>
</dbReference>
<reference evidence="2 3" key="1">
    <citation type="journal article" date="2018" name="Front. Microbiol.">
        <title>Jumbo Bacteriophages Are Represented Within an Increasing Diversity of Environmental Viruses Infecting the Emerging Phytopathogen, Dickeya solani.</title>
        <authorList>
            <person name="Day A.W."/>
            <person name="Ahn J."/>
            <person name="Salmond G.P.C."/>
        </authorList>
    </citation>
    <scope>NUCLEOTIDE SEQUENCE [LARGE SCALE GENOMIC DNA]</scope>
</reference>
<dbReference type="SUPFAM" id="SSF88697">
    <property type="entry name" value="PUA domain-like"/>
    <property type="match status" value="1"/>
</dbReference>
<dbReference type="InterPro" id="IPR007374">
    <property type="entry name" value="ASCH_domain"/>
</dbReference>
<dbReference type="Gene3D" id="2.30.130.30">
    <property type="entry name" value="Hypothetical protein"/>
    <property type="match status" value="1"/>
</dbReference>
<dbReference type="EMBL" id="MH460461">
    <property type="protein sequence ID" value="AXG66781.1"/>
    <property type="molecule type" value="Genomic_DNA"/>
</dbReference>
<dbReference type="CDD" id="cd06554">
    <property type="entry name" value="ASCH_ASC-1_like"/>
    <property type="match status" value="1"/>
</dbReference>
<dbReference type="InterPro" id="IPR015947">
    <property type="entry name" value="PUA-like_sf"/>
</dbReference>
<keyword evidence="3" id="KW-1185">Reference proteome</keyword>
<feature type="domain" description="ASCH" evidence="1">
    <location>
        <begin position="4"/>
        <end position="67"/>
    </location>
</feature>
<organism evidence="2 3">
    <name type="scientific">Dickeya phage vB_DsoM_JA29</name>
    <dbReference type="NCBI Taxonomy" id="2283031"/>
    <lineage>
        <taxon>Viruses</taxon>
        <taxon>Duplodnaviria</taxon>
        <taxon>Heunggongvirae</taxon>
        <taxon>Uroviricota</taxon>
        <taxon>Caudoviricetes</taxon>
        <taxon>Salmondvirus</taxon>
        <taxon>Salmondvirus JA29</taxon>
    </lineage>
</organism>